<comment type="caution">
    <text evidence="1">The sequence shown here is derived from an EMBL/GenBank/DDBJ whole genome shotgun (WGS) entry which is preliminary data.</text>
</comment>
<dbReference type="EMBL" id="SNRW01011658">
    <property type="protein sequence ID" value="KAA6374866.1"/>
    <property type="molecule type" value="Genomic_DNA"/>
</dbReference>
<reference evidence="1 2" key="1">
    <citation type="submission" date="2019-03" db="EMBL/GenBank/DDBJ databases">
        <title>Single cell metagenomics reveals metabolic interactions within the superorganism composed of flagellate Streblomastix strix and complex community of Bacteroidetes bacteria on its surface.</title>
        <authorList>
            <person name="Treitli S.C."/>
            <person name="Kolisko M."/>
            <person name="Husnik F."/>
            <person name="Keeling P."/>
            <person name="Hampl V."/>
        </authorList>
    </citation>
    <scope>NUCLEOTIDE SEQUENCE [LARGE SCALE GENOMIC DNA]</scope>
    <source>
        <strain evidence="1">ST1C</strain>
    </source>
</reference>
<dbReference type="Proteomes" id="UP000324800">
    <property type="component" value="Unassembled WGS sequence"/>
</dbReference>
<protein>
    <submittedName>
        <fullName evidence="1">Uncharacterized protein</fullName>
    </submittedName>
</protein>
<sequence>MVQQQQSVGQPPWTIVWVDELSGTAMEGPRLAKHKTEIEIATSRRQWIVSLIKTTLQSKTTPYLNKNQSTILNVDLMGIFTNPFSILKAIYHQYIAGEAAQVHYAPGETFSTNGNIRSVVSSTDSIVSGNVAVAGTKSINIQTVSSTQLHRNPICEPEVEKKEENSILVRSKDSITNTSVVANQNLGRNKQH</sequence>
<organism evidence="1 2">
    <name type="scientific">Streblomastix strix</name>
    <dbReference type="NCBI Taxonomy" id="222440"/>
    <lineage>
        <taxon>Eukaryota</taxon>
        <taxon>Metamonada</taxon>
        <taxon>Preaxostyla</taxon>
        <taxon>Oxymonadida</taxon>
        <taxon>Streblomastigidae</taxon>
        <taxon>Streblomastix</taxon>
    </lineage>
</organism>
<name>A0A5J4UVY6_9EUKA</name>
<proteinExistence type="predicted"/>
<evidence type="ECO:0000313" key="1">
    <source>
        <dbReference type="EMBL" id="KAA6374866.1"/>
    </source>
</evidence>
<gene>
    <name evidence="1" type="ORF">EZS28_029608</name>
</gene>
<accession>A0A5J4UVY6</accession>
<evidence type="ECO:0000313" key="2">
    <source>
        <dbReference type="Proteomes" id="UP000324800"/>
    </source>
</evidence>
<dbReference type="AlphaFoldDB" id="A0A5J4UVY6"/>